<protein>
    <recommendedName>
        <fullName evidence="5">Serine protease</fullName>
    </recommendedName>
</protein>
<evidence type="ECO:0000313" key="4">
    <source>
        <dbReference type="Proteomes" id="UP000317940"/>
    </source>
</evidence>
<dbReference type="EMBL" id="VIWT01000002">
    <property type="protein sequence ID" value="TWF90963.1"/>
    <property type="molecule type" value="Genomic_DNA"/>
</dbReference>
<evidence type="ECO:0000313" key="3">
    <source>
        <dbReference type="EMBL" id="TWF90963.1"/>
    </source>
</evidence>
<gene>
    <name evidence="3" type="ORF">FHX73_1275</name>
</gene>
<feature type="region of interest" description="Disordered" evidence="1">
    <location>
        <begin position="32"/>
        <end position="84"/>
    </location>
</feature>
<feature type="chain" id="PRO_5021772692" description="Serine protease" evidence="2">
    <location>
        <begin position="33"/>
        <end position="325"/>
    </location>
</feature>
<evidence type="ECO:0008006" key="5">
    <source>
        <dbReference type="Google" id="ProtNLM"/>
    </source>
</evidence>
<dbReference type="Proteomes" id="UP000317940">
    <property type="component" value="Unassembled WGS sequence"/>
</dbReference>
<organism evidence="3 4">
    <name type="scientific">Kitasatospora viridis</name>
    <dbReference type="NCBI Taxonomy" id="281105"/>
    <lineage>
        <taxon>Bacteria</taxon>
        <taxon>Bacillati</taxon>
        <taxon>Actinomycetota</taxon>
        <taxon>Actinomycetes</taxon>
        <taxon>Kitasatosporales</taxon>
        <taxon>Streptomycetaceae</taxon>
        <taxon>Kitasatospora</taxon>
    </lineage>
</organism>
<proteinExistence type="predicted"/>
<accession>A0A561TV28</accession>
<dbReference type="AlphaFoldDB" id="A0A561TV28"/>
<sequence>MRILRPATPARLTAALALAALATALVAPGAEARPAPAAEQHAAHQHAGVKPLGRTTGAGAAGRLARAPQDDNTLSVQSSGSQGVVSPNPRVYLVFWGSQWANDPAGVAPDMQAMFKGLYGSQDTWGTILDQYCEGVPTGTTDCAGGGTPISHPSSSPLAGVWFDNSAAAPDSAAASDLAGEAANAAAHFGNTTQTPNLDAQYVILSPTGTHPDGFPDSGFCAWHDQTSSPYGTLAYTNMPYIPDSGAGACTTFTDGRLLSGIESTETHEYAETVTDFWPSIGWNGNNGEIGDECQDMDAYVTLSTGTFDLQGLWSNATDSCVTQG</sequence>
<feature type="compositionally biased region" description="Low complexity" evidence="1">
    <location>
        <begin position="75"/>
        <end position="84"/>
    </location>
</feature>
<name>A0A561TV28_9ACTN</name>
<reference evidence="3 4" key="1">
    <citation type="submission" date="2019-06" db="EMBL/GenBank/DDBJ databases">
        <title>Sequencing the genomes of 1000 actinobacteria strains.</title>
        <authorList>
            <person name="Klenk H.-P."/>
        </authorList>
    </citation>
    <scope>NUCLEOTIDE SEQUENCE [LARGE SCALE GENOMIC DNA]</scope>
    <source>
        <strain evidence="3 4">DSM 44826</strain>
    </source>
</reference>
<dbReference type="OrthoDB" id="9801679at2"/>
<evidence type="ECO:0000256" key="1">
    <source>
        <dbReference type="SAM" id="MobiDB-lite"/>
    </source>
</evidence>
<feature type="signal peptide" evidence="2">
    <location>
        <begin position="1"/>
        <end position="32"/>
    </location>
</feature>
<keyword evidence="4" id="KW-1185">Reference proteome</keyword>
<dbReference type="RefSeq" id="WP_145908622.1">
    <property type="nucleotide sequence ID" value="NZ_BAAAMZ010000002.1"/>
</dbReference>
<keyword evidence="2" id="KW-0732">Signal</keyword>
<evidence type="ECO:0000256" key="2">
    <source>
        <dbReference type="SAM" id="SignalP"/>
    </source>
</evidence>
<feature type="compositionally biased region" description="Low complexity" evidence="1">
    <location>
        <begin position="32"/>
        <end position="67"/>
    </location>
</feature>
<comment type="caution">
    <text evidence="3">The sequence shown here is derived from an EMBL/GenBank/DDBJ whole genome shotgun (WGS) entry which is preliminary data.</text>
</comment>